<keyword evidence="3" id="KW-1185">Reference proteome</keyword>
<sequence>MKTSRVLPPTPWTANHLWHLKPRAIGILCLALILFGLGEALLILANLGATPWSVLAQGISRQTSLSIALATLWISVIVFLLWLPLKLRPGLATIINIFLVAFAFGIFLRLISPPITMTSRIFYCLLGILTIGIASAFYLTCRLGTGPRDGLMIGICEKTNWQIGIVRSLLEITVCLLGWLMGGVVGIGTLLFAFGIGWVVQIILSVFFRLWRVSNE</sequence>
<name>A0A380MXX2_9GAMM</name>
<dbReference type="AlphaFoldDB" id="A0A380MXX2"/>
<keyword evidence="1" id="KW-1133">Transmembrane helix</keyword>
<dbReference type="OrthoDB" id="154912at2"/>
<keyword evidence="1" id="KW-0472">Membrane</keyword>
<feature type="transmembrane region" description="Helical" evidence="1">
    <location>
        <begin position="120"/>
        <end position="140"/>
    </location>
</feature>
<dbReference type="Pfam" id="PF19700">
    <property type="entry name" value="DUF6198"/>
    <property type="match status" value="1"/>
</dbReference>
<evidence type="ECO:0000256" key="1">
    <source>
        <dbReference type="SAM" id="Phobius"/>
    </source>
</evidence>
<dbReference type="RefSeq" id="WP_072576614.1">
    <property type="nucleotide sequence ID" value="NZ_LWHB01000086.1"/>
</dbReference>
<feature type="transmembrane region" description="Helical" evidence="1">
    <location>
        <begin position="24"/>
        <end position="45"/>
    </location>
</feature>
<organism evidence="2 3">
    <name type="scientific">Suttonella ornithocola</name>
    <dbReference type="NCBI Taxonomy" id="279832"/>
    <lineage>
        <taxon>Bacteria</taxon>
        <taxon>Pseudomonadati</taxon>
        <taxon>Pseudomonadota</taxon>
        <taxon>Gammaproteobacteria</taxon>
        <taxon>Cardiobacteriales</taxon>
        <taxon>Cardiobacteriaceae</taxon>
        <taxon>Suttonella</taxon>
    </lineage>
</organism>
<dbReference type="InterPro" id="IPR038750">
    <property type="entry name" value="YczE/YyaS-like"/>
</dbReference>
<dbReference type="EMBL" id="UHIC01000001">
    <property type="protein sequence ID" value="SUO96886.1"/>
    <property type="molecule type" value="Genomic_DNA"/>
</dbReference>
<keyword evidence="1" id="KW-0812">Transmembrane</keyword>
<protein>
    <submittedName>
        <fullName evidence="2">Uncharacterized BCR, YitT family COG1284</fullName>
    </submittedName>
</protein>
<accession>A0A380MXX2</accession>
<proteinExistence type="predicted"/>
<dbReference type="Proteomes" id="UP000254601">
    <property type="component" value="Unassembled WGS sequence"/>
</dbReference>
<feature type="transmembrane region" description="Helical" evidence="1">
    <location>
        <begin position="187"/>
        <end position="211"/>
    </location>
</feature>
<reference evidence="2 3" key="1">
    <citation type="submission" date="2018-06" db="EMBL/GenBank/DDBJ databases">
        <authorList>
            <consortium name="Pathogen Informatics"/>
            <person name="Doyle S."/>
        </authorList>
    </citation>
    <scope>NUCLEOTIDE SEQUENCE [LARGE SCALE GENOMIC DNA]</scope>
    <source>
        <strain evidence="2 3">NCTC13337</strain>
    </source>
</reference>
<feature type="transmembrane region" description="Helical" evidence="1">
    <location>
        <begin position="65"/>
        <end position="83"/>
    </location>
</feature>
<feature type="transmembrane region" description="Helical" evidence="1">
    <location>
        <begin position="161"/>
        <end position="181"/>
    </location>
</feature>
<feature type="transmembrane region" description="Helical" evidence="1">
    <location>
        <begin position="90"/>
        <end position="108"/>
    </location>
</feature>
<evidence type="ECO:0000313" key="3">
    <source>
        <dbReference type="Proteomes" id="UP000254601"/>
    </source>
</evidence>
<evidence type="ECO:0000313" key="2">
    <source>
        <dbReference type="EMBL" id="SUO96886.1"/>
    </source>
</evidence>
<gene>
    <name evidence="2" type="ORF">NCTC13337_02065</name>
</gene>
<dbReference type="PANTHER" id="PTHR40078">
    <property type="entry name" value="INTEGRAL MEMBRANE PROTEIN-RELATED"/>
    <property type="match status" value="1"/>
</dbReference>
<dbReference type="PANTHER" id="PTHR40078:SF1">
    <property type="entry name" value="INTEGRAL MEMBRANE PROTEIN"/>
    <property type="match status" value="1"/>
</dbReference>